<evidence type="ECO:0000256" key="8">
    <source>
        <dbReference type="ARBA" id="ARBA00023118"/>
    </source>
</evidence>
<evidence type="ECO:0000313" key="11">
    <source>
        <dbReference type="Proteomes" id="UP000005139"/>
    </source>
</evidence>
<dbReference type="CDD" id="cd09725">
    <property type="entry name" value="Cas2_I_II_III"/>
    <property type="match status" value="1"/>
</dbReference>
<evidence type="ECO:0000256" key="2">
    <source>
        <dbReference type="ARBA" id="ARBA00009959"/>
    </source>
</evidence>
<evidence type="ECO:0000256" key="7">
    <source>
        <dbReference type="ARBA" id="ARBA00022842"/>
    </source>
</evidence>
<dbReference type="AlphaFoldDB" id="A1HM56"/>
<evidence type="ECO:0000256" key="6">
    <source>
        <dbReference type="ARBA" id="ARBA00022801"/>
    </source>
</evidence>
<keyword evidence="4 9" id="KW-0479">Metal-binding</keyword>
<dbReference type="OrthoDB" id="9798176at2"/>
<dbReference type="GO" id="GO:0004521">
    <property type="term" value="F:RNA endonuclease activity"/>
    <property type="evidence" value="ECO:0007669"/>
    <property type="project" value="InterPro"/>
</dbReference>
<gene>
    <name evidence="9" type="primary">cas2</name>
    <name evidence="10" type="ORF">TcarDRAFT_2730</name>
</gene>
<dbReference type="EMBL" id="AAWL01000001">
    <property type="protein sequence ID" value="EAX49041.1"/>
    <property type="molecule type" value="Genomic_DNA"/>
</dbReference>
<accession>A1HM56</accession>
<reference evidence="10 11" key="1">
    <citation type="submission" date="2007-01" db="EMBL/GenBank/DDBJ databases">
        <title>Annotation of the draft genome assembly of Thermosinus carboxydivorans Nor1.</title>
        <authorList>
            <consortium name="US DOE Joint Genome Institute (JGI-ORNL)"/>
            <person name="Larimer F."/>
            <person name="Land M."/>
            <person name="Hauser L."/>
        </authorList>
    </citation>
    <scope>NUCLEOTIDE SEQUENCE [LARGE SCALE GENOMIC DNA]</scope>
    <source>
        <strain evidence="10 11">Nor1</strain>
    </source>
</reference>
<sequence>MGKVWLELDDDALPPEMVTSHKYFVLVIYDIIDDKRRRKMAKLLEAFGFRVQKSAFECMLDRRRYDRLVKIAPRLIDHAEDSLRIYLLSGKMAVLSWGSETIVDDCSSIII</sequence>
<dbReference type="GO" id="GO:0043571">
    <property type="term" value="P:maintenance of CRISPR repeat elements"/>
    <property type="evidence" value="ECO:0007669"/>
    <property type="project" value="UniProtKB-UniRule"/>
</dbReference>
<protein>
    <recommendedName>
        <fullName evidence="9">CRISPR-associated endoribonuclease Cas2</fullName>
        <ecNumber evidence="9">3.1.-.-</ecNumber>
    </recommendedName>
</protein>
<comment type="cofactor">
    <cofactor evidence="1 9">
        <name>Mg(2+)</name>
        <dbReference type="ChEBI" id="CHEBI:18420"/>
    </cofactor>
</comment>
<dbReference type="Pfam" id="PF09827">
    <property type="entry name" value="CRISPR_Cas2"/>
    <property type="match status" value="1"/>
</dbReference>
<dbReference type="PANTHER" id="PTHR34405">
    <property type="entry name" value="CRISPR-ASSOCIATED ENDORIBONUCLEASE CAS2"/>
    <property type="match status" value="1"/>
</dbReference>
<dbReference type="Gene3D" id="3.30.70.240">
    <property type="match status" value="1"/>
</dbReference>
<dbReference type="Proteomes" id="UP000005139">
    <property type="component" value="Unassembled WGS sequence"/>
</dbReference>
<keyword evidence="8 9" id="KW-0051">Antiviral defense</keyword>
<keyword evidence="7 9" id="KW-0460">Magnesium</keyword>
<evidence type="ECO:0000256" key="3">
    <source>
        <dbReference type="ARBA" id="ARBA00022722"/>
    </source>
</evidence>
<dbReference type="EC" id="3.1.-.-" evidence="9"/>
<dbReference type="InterPro" id="IPR019199">
    <property type="entry name" value="Virulence_VapD/CRISPR_Cas2"/>
</dbReference>
<evidence type="ECO:0000256" key="4">
    <source>
        <dbReference type="ARBA" id="ARBA00022723"/>
    </source>
</evidence>
<dbReference type="eggNOG" id="COG1343">
    <property type="taxonomic scope" value="Bacteria"/>
</dbReference>
<keyword evidence="6 9" id="KW-0378">Hydrolase</keyword>
<dbReference type="PANTHER" id="PTHR34405:SF3">
    <property type="entry name" value="CRISPR-ASSOCIATED ENDORIBONUCLEASE CAS2 3"/>
    <property type="match status" value="1"/>
</dbReference>
<evidence type="ECO:0000256" key="5">
    <source>
        <dbReference type="ARBA" id="ARBA00022759"/>
    </source>
</evidence>
<evidence type="ECO:0000313" key="10">
    <source>
        <dbReference type="EMBL" id="EAX49041.1"/>
    </source>
</evidence>
<dbReference type="SUPFAM" id="SSF143430">
    <property type="entry name" value="TTP0101/SSO1404-like"/>
    <property type="match status" value="1"/>
</dbReference>
<dbReference type="GO" id="GO:0016787">
    <property type="term" value="F:hydrolase activity"/>
    <property type="evidence" value="ECO:0007669"/>
    <property type="project" value="UniProtKB-KW"/>
</dbReference>
<evidence type="ECO:0000256" key="9">
    <source>
        <dbReference type="HAMAP-Rule" id="MF_01471"/>
    </source>
</evidence>
<dbReference type="RefSeq" id="WP_007288247.1">
    <property type="nucleotide sequence ID" value="NZ_AAWL01000001.1"/>
</dbReference>
<keyword evidence="3 9" id="KW-0540">Nuclease</keyword>
<keyword evidence="5 9" id="KW-0255">Endonuclease</keyword>
<comment type="subunit">
    <text evidence="9">Homodimer, forms a heterotetramer with a Cas1 homodimer.</text>
</comment>
<keyword evidence="11" id="KW-1185">Reference proteome</keyword>
<comment type="similarity">
    <text evidence="2 9">Belongs to the CRISPR-associated endoribonuclease Cas2 protein family.</text>
</comment>
<evidence type="ECO:0000256" key="1">
    <source>
        <dbReference type="ARBA" id="ARBA00001946"/>
    </source>
</evidence>
<reference evidence="10 11" key="2">
    <citation type="submission" date="2007-01" db="EMBL/GenBank/DDBJ databases">
        <title>Sequencing of the draft genome and assembly of Thermosinus carboxydivorans Nor1.</title>
        <authorList>
            <consortium name="US DOE Joint Genome Institute (JGI-PGF)"/>
            <person name="Copeland A."/>
            <person name="Lucas S."/>
            <person name="Lapidus A."/>
            <person name="Barry K."/>
            <person name="Glavina del Rio T."/>
            <person name="Dalin E."/>
            <person name="Tice H."/>
            <person name="Bruce D."/>
            <person name="Pitluck S."/>
            <person name="Richardson P."/>
        </authorList>
    </citation>
    <scope>NUCLEOTIDE SEQUENCE [LARGE SCALE GENOMIC DNA]</scope>
    <source>
        <strain evidence="10 11">Nor1</strain>
    </source>
</reference>
<feature type="binding site" evidence="9">
    <location>
        <position position="30"/>
    </location>
    <ligand>
        <name>Mg(2+)</name>
        <dbReference type="ChEBI" id="CHEBI:18420"/>
        <note>catalytic</note>
    </ligand>
</feature>
<dbReference type="HAMAP" id="MF_01471">
    <property type="entry name" value="Cas2"/>
    <property type="match status" value="1"/>
</dbReference>
<dbReference type="NCBIfam" id="TIGR01573">
    <property type="entry name" value="cas2"/>
    <property type="match status" value="1"/>
</dbReference>
<organism evidence="10 11">
    <name type="scientific">Thermosinus carboxydivorans Nor1</name>
    <dbReference type="NCBI Taxonomy" id="401526"/>
    <lineage>
        <taxon>Bacteria</taxon>
        <taxon>Bacillati</taxon>
        <taxon>Bacillota</taxon>
        <taxon>Negativicutes</taxon>
        <taxon>Selenomonadales</taxon>
        <taxon>Sporomusaceae</taxon>
        <taxon>Thermosinus</taxon>
    </lineage>
</organism>
<comment type="function">
    <text evidence="9">CRISPR (clustered regularly interspaced short palindromic repeat), is an adaptive immune system that provides protection against mobile genetic elements (viruses, transposable elements and conjugative plasmids). CRISPR clusters contain sequences complementary to antecedent mobile elements and target invading nucleic acids. CRISPR clusters are transcribed and processed into CRISPR RNA (crRNA). Functions as a ssRNA-specific endoribonuclease. Involved in the integration of spacer DNA into the CRISPR cassette.</text>
</comment>
<dbReference type="InterPro" id="IPR021127">
    <property type="entry name" value="CRISPR_associated_Cas2"/>
</dbReference>
<dbReference type="GO" id="GO:0046872">
    <property type="term" value="F:metal ion binding"/>
    <property type="evidence" value="ECO:0007669"/>
    <property type="project" value="UniProtKB-UniRule"/>
</dbReference>
<dbReference type="GO" id="GO:0051607">
    <property type="term" value="P:defense response to virus"/>
    <property type="evidence" value="ECO:0007669"/>
    <property type="project" value="UniProtKB-UniRule"/>
</dbReference>
<comment type="caution">
    <text evidence="10">The sequence shown here is derived from an EMBL/GenBank/DDBJ whole genome shotgun (WGS) entry which is preliminary data.</text>
</comment>
<name>A1HM56_9FIRM</name>
<proteinExistence type="inferred from homology"/>